<dbReference type="EMBL" id="JAUJLE010000091">
    <property type="protein sequence ID" value="KAK0985763.1"/>
    <property type="molecule type" value="Genomic_DNA"/>
</dbReference>
<evidence type="ECO:0000313" key="2">
    <source>
        <dbReference type="EMBL" id="KAK0322062.1"/>
    </source>
</evidence>
<organism evidence="2 4">
    <name type="scientific">Friedmanniomyces endolithicus</name>
    <dbReference type="NCBI Taxonomy" id="329885"/>
    <lineage>
        <taxon>Eukaryota</taxon>
        <taxon>Fungi</taxon>
        <taxon>Dikarya</taxon>
        <taxon>Ascomycota</taxon>
        <taxon>Pezizomycotina</taxon>
        <taxon>Dothideomycetes</taxon>
        <taxon>Dothideomycetidae</taxon>
        <taxon>Mycosphaerellales</taxon>
        <taxon>Teratosphaeriaceae</taxon>
        <taxon>Friedmanniomyces</taxon>
    </lineage>
</organism>
<dbReference type="AlphaFoldDB" id="A0AAN6JF49"/>
<evidence type="ECO:0000313" key="3">
    <source>
        <dbReference type="EMBL" id="KAK0985763.1"/>
    </source>
</evidence>
<evidence type="ECO:0000313" key="4">
    <source>
        <dbReference type="Proteomes" id="UP001168146"/>
    </source>
</evidence>
<protein>
    <submittedName>
        <fullName evidence="2">Uncharacterized protein</fullName>
    </submittedName>
</protein>
<sequence>MSLRTYILPPNLTTHPGGSFAVGTIIADPFRPLKPLSVPPNSKDLDIDTHHESNRDLHKTSAHRLSGSVWAQFLQVANAKLSGHISSNLCESYTVKSLETVALREDPSDEYAEKRASEPKVRAAMNAGMLGRKPVYLITGIKIARGFKWTREEGRSAQAQAGASVPVADQVAVGAELGAEGSTTYRDSGSTKEDIIFAYQLHTIADKGFGKKKAATAEPWLPKGGMLRKGTEEQTEEPVEALAATVDMLQDSAEESDETVKVVEAKEGDETFGGLTSLPNRISSVPGRDTSAYGSVHIERTNGARRIVRISEPPYISREYTSS</sequence>
<reference evidence="3" key="2">
    <citation type="submission" date="2023-06" db="EMBL/GenBank/DDBJ databases">
        <title>Black Yeasts Isolated from many extreme environments.</title>
        <authorList>
            <person name="Coleine C."/>
            <person name="Stajich J.E."/>
            <person name="Selbmann L."/>
        </authorList>
    </citation>
    <scope>NUCLEOTIDE SEQUENCE</scope>
    <source>
        <strain evidence="3">CCFEE 5200</strain>
    </source>
</reference>
<gene>
    <name evidence="2" type="ORF">LTR82_007036</name>
    <name evidence="3" type="ORF">LTR91_010499</name>
</gene>
<dbReference type="Proteomes" id="UP001175353">
    <property type="component" value="Unassembled WGS sequence"/>
</dbReference>
<feature type="region of interest" description="Disordered" evidence="1">
    <location>
        <begin position="37"/>
        <end position="60"/>
    </location>
</feature>
<comment type="caution">
    <text evidence="2">The sequence shown here is derived from an EMBL/GenBank/DDBJ whole genome shotgun (WGS) entry which is preliminary data.</text>
</comment>
<dbReference type="EMBL" id="JASUXU010000018">
    <property type="protein sequence ID" value="KAK0322062.1"/>
    <property type="molecule type" value="Genomic_DNA"/>
</dbReference>
<proteinExistence type="predicted"/>
<accession>A0AAN6JF49</accession>
<dbReference type="Proteomes" id="UP001168146">
    <property type="component" value="Unassembled WGS sequence"/>
</dbReference>
<name>A0AAN6JF49_9PEZI</name>
<feature type="compositionally biased region" description="Basic and acidic residues" evidence="1">
    <location>
        <begin position="43"/>
        <end position="59"/>
    </location>
</feature>
<keyword evidence="5" id="KW-1185">Reference proteome</keyword>
<reference evidence="2" key="1">
    <citation type="submission" date="2021-12" db="EMBL/GenBank/DDBJ databases">
        <title>Black yeast isolated from Biological Soil Crust.</title>
        <authorList>
            <person name="Kurbessoian T."/>
        </authorList>
    </citation>
    <scope>NUCLEOTIDE SEQUENCE</scope>
    <source>
        <strain evidence="2">CCFEE 5208</strain>
    </source>
</reference>
<evidence type="ECO:0000313" key="5">
    <source>
        <dbReference type="Proteomes" id="UP001175353"/>
    </source>
</evidence>
<evidence type="ECO:0000256" key="1">
    <source>
        <dbReference type="SAM" id="MobiDB-lite"/>
    </source>
</evidence>